<evidence type="ECO:0000313" key="1">
    <source>
        <dbReference type="EMBL" id="OGF41024.1"/>
    </source>
</evidence>
<gene>
    <name evidence="1" type="ORF">A2531_03660</name>
</gene>
<dbReference type="Proteomes" id="UP000177579">
    <property type="component" value="Unassembled WGS sequence"/>
</dbReference>
<protein>
    <submittedName>
        <fullName evidence="1">Uncharacterized protein</fullName>
    </submittedName>
</protein>
<organism evidence="1 2">
    <name type="scientific">Candidatus Falkowbacteria bacterium RIFOXYD2_FULL_34_120</name>
    <dbReference type="NCBI Taxonomy" id="1798007"/>
    <lineage>
        <taxon>Bacteria</taxon>
        <taxon>Candidatus Falkowiibacteriota</taxon>
    </lineage>
</organism>
<sequence>MEIAKLFPEKDVIEIGYCSPTAFFHDVGKLNKERGGYEIDLSRKILIFMDQPHAMLLERLRPLLSHDKKEMHLKITDKSQRGGLRTKNVYIKGFPAVIFCSAGLKIDEQEGTRFMLLSPETNQEKIREGILEKIKKEADKDAYSSWLDSNPDRLLLKERIEAIKNENIDSVKIPDAKIIENVFMQKREILKPRHQRDIGRLIALIKSFALLNLWFRERKNNTIIANRNDVNDAVKIWEKISESQEYNLPPYIFNLYREVIVPAYKDKNLDEHGFPNGLKDGVTRQDIFKKHFQVYGRMIEDFRLRQQIIPILETAGLITQEPDKNDKRRILIYPTTDLT</sequence>
<dbReference type="AlphaFoldDB" id="A0A1F5TQG7"/>
<comment type="caution">
    <text evidence="1">The sequence shown here is derived from an EMBL/GenBank/DDBJ whole genome shotgun (WGS) entry which is preliminary data.</text>
</comment>
<evidence type="ECO:0000313" key="2">
    <source>
        <dbReference type="Proteomes" id="UP000177579"/>
    </source>
</evidence>
<proteinExistence type="predicted"/>
<name>A0A1F5TQG7_9BACT</name>
<reference evidence="1 2" key="1">
    <citation type="journal article" date="2016" name="Nat. Commun.">
        <title>Thousands of microbial genomes shed light on interconnected biogeochemical processes in an aquifer system.</title>
        <authorList>
            <person name="Anantharaman K."/>
            <person name="Brown C.T."/>
            <person name="Hug L.A."/>
            <person name="Sharon I."/>
            <person name="Castelle C.J."/>
            <person name="Probst A.J."/>
            <person name="Thomas B.C."/>
            <person name="Singh A."/>
            <person name="Wilkins M.J."/>
            <person name="Karaoz U."/>
            <person name="Brodie E.L."/>
            <person name="Williams K.H."/>
            <person name="Hubbard S.S."/>
            <person name="Banfield J.F."/>
        </authorList>
    </citation>
    <scope>NUCLEOTIDE SEQUENCE [LARGE SCALE GENOMIC DNA]</scope>
</reference>
<dbReference type="EMBL" id="MFGO01000015">
    <property type="protein sequence ID" value="OGF41024.1"/>
    <property type="molecule type" value="Genomic_DNA"/>
</dbReference>
<accession>A0A1F5TQG7</accession>